<evidence type="ECO:0000313" key="3">
    <source>
        <dbReference type="Proteomes" id="UP001500503"/>
    </source>
</evidence>
<gene>
    <name evidence="2" type="ORF">GCM10023191_100100</name>
</gene>
<organism evidence="2 3">
    <name type="scientific">Actinoallomurus oryzae</name>
    <dbReference type="NCBI Taxonomy" id="502180"/>
    <lineage>
        <taxon>Bacteria</taxon>
        <taxon>Bacillati</taxon>
        <taxon>Actinomycetota</taxon>
        <taxon>Actinomycetes</taxon>
        <taxon>Streptosporangiales</taxon>
        <taxon>Thermomonosporaceae</taxon>
        <taxon>Actinoallomurus</taxon>
    </lineage>
</organism>
<keyword evidence="3" id="KW-1185">Reference proteome</keyword>
<evidence type="ECO:0000313" key="2">
    <source>
        <dbReference type="EMBL" id="GAA4521510.1"/>
    </source>
</evidence>
<comment type="caution">
    <text evidence="2">The sequence shown here is derived from an EMBL/GenBank/DDBJ whole genome shotgun (WGS) entry which is preliminary data.</text>
</comment>
<sequence>MPYSVSIPITRRTLIDPSLMRDRRGLARRGGIVTRFPLWGRAQEESERDAGESPGTDGVPMTLPGQGKDPAIGAGSAGGARVWVPWASGSPGTGGRGRDRRRRHVAEISISGAALRRVPAADERA</sequence>
<feature type="compositionally biased region" description="Basic and acidic residues" evidence="1">
    <location>
        <begin position="42"/>
        <end position="51"/>
    </location>
</feature>
<proteinExistence type="predicted"/>
<feature type="region of interest" description="Disordered" evidence="1">
    <location>
        <begin position="40"/>
        <end position="103"/>
    </location>
</feature>
<name>A0ABP8R9U1_9ACTN</name>
<reference evidence="3" key="1">
    <citation type="journal article" date="2019" name="Int. J. Syst. Evol. Microbiol.">
        <title>The Global Catalogue of Microorganisms (GCM) 10K type strain sequencing project: providing services to taxonomists for standard genome sequencing and annotation.</title>
        <authorList>
            <consortium name="The Broad Institute Genomics Platform"/>
            <consortium name="The Broad Institute Genome Sequencing Center for Infectious Disease"/>
            <person name="Wu L."/>
            <person name="Ma J."/>
        </authorList>
    </citation>
    <scope>NUCLEOTIDE SEQUENCE [LARGE SCALE GENOMIC DNA]</scope>
    <source>
        <strain evidence="3">JCM 17933</strain>
    </source>
</reference>
<accession>A0ABP8R9U1</accession>
<protein>
    <submittedName>
        <fullName evidence="2">Uncharacterized protein</fullName>
    </submittedName>
</protein>
<dbReference type="Proteomes" id="UP001500503">
    <property type="component" value="Unassembled WGS sequence"/>
</dbReference>
<evidence type="ECO:0000256" key="1">
    <source>
        <dbReference type="SAM" id="MobiDB-lite"/>
    </source>
</evidence>
<dbReference type="EMBL" id="BAABHF010000070">
    <property type="protein sequence ID" value="GAA4521510.1"/>
    <property type="molecule type" value="Genomic_DNA"/>
</dbReference>